<sequence>MITSLIPIMDPRVGDETEKSKKIYIEADPIVEQSYTSDTEQNVLKMRMFNPLTPLFLTILFETIIGRTCKKLLEEP</sequence>
<protein>
    <submittedName>
        <fullName evidence="1">Uncharacterized protein</fullName>
    </submittedName>
</protein>
<organism evidence="1 2">
    <name type="scientific">Pristionchus entomophagus</name>
    <dbReference type="NCBI Taxonomy" id="358040"/>
    <lineage>
        <taxon>Eukaryota</taxon>
        <taxon>Metazoa</taxon>
        <taxon>Ecdysozoa</taxon>
        <taxon>Nematoda</taxon>
        <taxon>Chromadorea</taxon>
        <taxon>Rhabditida</taxon>
        <taxon>Rhabditina</taxon>
        <taxon>Diplogasteromorpha</taxon>
        <taxon>Diplogasteroidea</taxon>
        <taxon>Neodiplogasteridae</taxon>
        <taxon>Pristionchus</taxon>
    </lineage>
</organism>
<dbReference type="Proteomes" id="UP001432027">
    <property type="component" value="Unassembled WGS sequence"/>
</dbReference>
<proteinExistence type="predicted"/>
<name>A0AAV5TLZ8_9BILA</name>
<dbReference type="AlphaFoldDB" id="A0AAV5TLZ8"/>
<gene>
    <name evidence="1" type="ORF">PENTCL1PPCAC_17462</name>
</gene>
<evidence type="ECO:0000313" key="2">
    <source>
        <dbReference type="Proteomes" id="UP001432027"/>
    </source>
</evidence>
<keyword evidence="2" id="KW-1185">Reference proteome</keyword>
<comment type="caution">
    <text evidence="1">The sequence shown here is derived from an EMBL/GenBank/DDBJ whole genome shotgun (WGS) entry which is preliminary data.</text>
</comment>
<reference evidence="1" key="1">
    <citation type="submission" date="2023-10" db="EMBL/GenBank/DDBJ databases">
        <title>Genome assembly of Pristionchus species.</title>
        <authorList>
            <person name="Yoshida K."/>
            <person name="Sommer R.J."/>
        </authorList>
    </citation>
    <scope>NUCLEOTIDE SEQUENCE</scope>
    <source>
        <strain evidence="1">RS0144</strain>
    </source>
</reference>
<dbReference type="EMBL" id="BTSX01000004">
    <property type="protein sequence ID" value="GMS95287.1"/>
    <property type="molecule type" value="Genomic_DNA"/>
</dbReference>
<evidence type="ECO:0000313" key="1">
    <source>
        <dbReference type="EMBL" id="GMS95287.1"/>
    </source>
</evidence>
<accession>A0AAV5TLZ8</accession>